<evidence type="ECO:0000256" key="1">
    <source>
        <dbReference type="ARBA" id="ARBA00022741"/>
    </source>
</evidence>
<keyword evidence="5" id="KW-1185">Reference proteome</keyword>
<protein>
    <submittedName>
        <fullName evidence="4">Nucleoside-triphosphatase THEP1</fullName>
    </submittedName>
</protein>
<reference evidence="4 5" key="1">
    <citation type="submission" date="2020-03" db="EMBL/GenBank/DDBJ databases">
        <title>Genomic Encyclopedia of Type Strains, Phase IV (KMG-IV): sequencing the most valuable type-strain genomes for metagenomic binning, comparative biology and taxonomic classification.</title>
        <authorList>
            <person name="Goeker M."/>
        </authorList>
    </citation>
    <scope>NUCLEOTIDE SEQUENCE [LARGE SCALE GENOMIC DNA]</scope>
    <source>
        <strain evidence="4 5">DSM 24233</strain>
    </source>
</reference>
<sequence>MNKRPAAIFVTGDRHVGKSTLVARLAERERAQGRALAGVLAHGLWEDGIRSGFVLEDLSTGTRTPLSRRVSPPGNGAPFAFQPGADEAIRRALAPARCLAAGVAVVDEVGRMELNGGGFAPLLAPLLALPVTHLWVVRTAFAADVAQAFSLSPICVDAAAPDALDRLSRLLDTSRGDLS</sequence>
<dbReference type="GO" id="GO:0005524">
    <property type="term" value="F:ATP binding"/>
    <property type="evidence" value="ECO:0007669"/>
    <property type="project" value="UniProtKB-KW"/>
</dbReference>
<dbReference type="SUPFAM" id="SSF52540">
    <property type="entry name" value="P-loop containing nucleoside triphosphate hydrolases"/>
    <property type="match status" value="1"/>
</dbReference>
<organism evidence="4 5">
    <name type="scientific">Desulfobaculum xiamenense</name>
    <dbReference type="NCBI Taxonomy" id="995050"/>
    <lineage>
        <taxon>Bacteria</taxon>
        <taxon>Pseudomonadati</taxon>
        <taxon>Thermodesulfobacteriota</taxon>
        <taxon>Desulfovibrionia</taxon>
        <taxon>Desulfovibrionales</taxon>
        <taxon>Desulfovibrionaceae</taxon>
        <taxon>Desulfobaculum</taxon>
    </lineage>
</organism>
<evidence type="ECO:0000313" key="4">
    <source>
        <dbReference type="EMBL" id="NJB68547.1"/>
    </source>
</evidence>
<gene>
    <name evidence="4" type="ORF">GGQ74_002220</name>
</gene>
<dbReference type="Proteomes" id="UP000580856">
    <property type="component" value="Unassembled WGS sequence"/>
</dbReference>
<evidence type="ECO:0000256" key="3">
    <source>
        <dbReference type="ARBA" id="ARBA00022840"/>
    </source>
</evidence>
<dbReference type="RefSeq" id="WP_167941602.1">
    <property type="nucleotide sequence ID" value="NZ_JAATJA010000002.1"/>
</dbReference>
<dbReference type="PANTHER" id="PTHR43146">
    <property type="entry name" value="CANCER-RELATED NUCLEOSIDE-TRIPHOSPHATASE"/>
    <property type="match status" value="1"/>
</dbReference>
<dbReference type="Pfam" id="PF03266">
    <property type="entry name" value="NTPase_1"/>
    <property type="match status" value="1"/>
</dbReference>
<proteinExistence type="predicted"/>
<keyword evidence="2" id="KW-0378">Hydrolase</keyword>
<dbReference type="AlphaFoldDB" id="A0A846QMY2"/>
<keyword evidence="1" id="KW-0547">Nucleotide-binding</keyword>
<dbReference type="EMBL" id="JAATJA010000002">
    <property type="protein sequence ID" value="NJB68547.1"/>
    <property type="molecule type" value="Genomic_DNA"/>
</dbReference>
<name>A0A846QMY2_9BACT</name>
<comment type="caution">
    <text evidence="4">The sequence shown here is derived from an EMBL/GenBank/DDBJ whole genome shotgun (WGS) entry which is preliminary data.</text>
</comment>
<dbReference type="InterPro" id="IPR027417">
    <property type="entry name" value="P-loop_NTPase"/>
</dbReference>
<dbReference type="InterPro" id="IPR004948">
    <property type="entry name" value="Nuc-triphosphatase_THEP1"/>
</dbReference>
<dbReference type="GO" id="GO:0017111">
    <property type="term" value="F:ribonucleoside triphosphate phosphatase activity"/>
    <property type="evidence" value="ECO:0007669"/>
    <property type="project" value="InterPro"/>
</dbReference>
<accession>A0A846QMY2</accession>
<keyword evidence="3" id="KW-0067">ATP-binding</keyword>
<dbReference type="Gene3D" id="3.40.50.300">
    <property type="entry name" value="P-loop containing nucleotide triphosphate hydrolases"/>
    <property type="match status" value="1"/>
</dbReference>
<evidence type="ECO:0000313" key="5">
    <source>
        <dbReference type="Proteomes" id="UP000580856"/>
    </source>
</evidence>
<dbReference type="PANTHER" id="PTHR43146:SF1">
    <property type="entry name" value="CANCER-RELATED NUCLEOSIDE-TRIPHOSPHATASE"/>
    <property type="match status" value="1"/>
</dbReference>
<evidence type="ECO:0000256" key="2">
    <source>
        <dbReference type="ARBA" id="ARBA00022801"/>
    </source>
</evidence>